<evidence type="ECO:0000313" key="1">
    <source>
        <dbReference type="EMBL" id="KAI4384528.1"/>
    </source>
</evidence>
<dbReference type="Proteomes" id="UP001057402">
    <property type="component" value="Chromosome 2"/>
</dbReference>
<organism evidence="1 2">
    <name type="scientific">Melastoma candidum</name>
    <dbReference type="NCBI Taxonomy" id="119954"/>
    <lineage>
        <taxon>Eukaryota</taxon>
        <taxon>Viridiplantae</taxon>
        <taxon>Streptophyta</taxon>
        <taxon>Embryophyta</taxon>
        <taxon>Tracheophyta</taxon>
        <taxon>Spermatophyta</taxon>
        <taxon>Magnoliopsida</taxon>
        <taxon>eudicotyledons</taxon>
        <taxon>Gunneridae</taxon>
        <taxon>Pentapetalae</taxon>
        <taxon>rosids</taxon>
        <taxon>malvids</taxon>
        <taxon>Myrtales</taxon>
        <taxon>Melastomataceae</taxon>
        <taxon>Melastomatoideae</taxon>
        <taxon>Melastomateae</taxon>
        <taxon>Melastoma</taxon>
    </lineage>
</organism>
<evidence type="ECO:0000313" key="2">
    <source>
        <dbReference type="Proteomes" id="UP001057402"/>
    </source>
</evidence>
<dbReference type="EMBL" id="CM042881">
    <property type="protein sequence ID" value="KAI4384528.1"/>
    <property type="molecule type" value="Genomic_DNA"/>
</dbReference>
<proteinExistence type="predicted"/>
<protein>
    <submittedName>
        <fullName evidence="1">Uncharacterized protein</fullName>
    </submittedName>
</protein>
<keyword evidence="2" id="KW-1185">Reference proteome</keyword>
<reference evidence="2" key="1">
    <citation type="journal article" date="2023" name="Front. Plant Sci.">
        <title>Chromosomal-level genome assembly of Melastoma candidum provides insights into trichome evolution.</title>
        <authorList>
            <person name="Zhong Y."/>
            <person name="Wu W."/>
            <person name="Sun C."/>
            <person name="Zou P."/>
            <person name="Liu Y."/>
            <person name="Dai S."/>
            <person name="Zhou R."/>
        </authorList>
    </citation>
    <scope>NUCLEOTIDE SEQUENCE [LARGE SCALE GENOMIC DNA]</scope>
</reference>
<name>A0ACB9S4I2_9MYRT</name>
<comment type="caution">
    <text evidence="1">The sequence shown here is derived from an EMBL/GenBank/DDBJ whole genome shotgun (WGS) entry which is preliminary data.</text>
</comment>
<sequence>MAPRGNVKKGDRRVDAALDAMHPYGFDLKVVRLTIRELLKVYDGEWRFMEEDSYKLLIETIIEKQENEEQNLLEAPDGAGTSAMREIVASDVPEPLSTIPSIGQPSEPNKGGSNLPRLEESTQPAESCRYPRRNRRSRYAERVRNILGVTKSHNYSKDRPCKRRFCYGYLVEGEQDDLIEVEPQPDASASLPVSLLRSYCKQKQSTNPGPSRPPGFPPIRFPSTKGKSTPHPN</sequence>
<accession>A0ACB9S4I2</accession>
<gene>
    <name evidence="1" type="ORF">MLD38_002670</name>
</gene>